<protein>
    <submittedName>
        <fullName evidence="1">Uncharacterized protein</fullName>
    </submittedName>
</protein>
<dbReference type="AlphaFoldDB" id="A0A1X7SHM2"/>
<name>A0A1X7SHM2_AMPQE</name>
<dbReference type="InParanoid" id="A0A1X7SHM2"/>
<dbReference type="EnsemblMetazoa" id="Aqu2.1.01570_001">
    <property type="protein sequence ID" value="Aqu2.1.01570_001"/>
    <property type="gene ID" value="Aqu2.1.01570"/>
</dbReference>
<reference evidence="1" key="1">
    <citation type="submission" date="2017-05" db="UniProtKB">
        <authorList>
            <consortium name="EnsemblMetazoa"/>
        </authorList>
    </citation>
    <scope>IDENTIFICATION</scope>
</reference>
<proteinExistence type="predicted"/>
<accession>A0A1X7SHM2</accession>
<organism evidence="1">
    <name type="scientific">Amphimedon queenslandica</name>
    <name type="common">Sponge</name>
    <dbReference type="NCBI Taxonomy" id="400682"/>
    <lineage>
        <taxon>Eukaryota</taxon>
        <taxon>Metazoa</taxon>
        <taxon>Porifera</taxon>
        <taxon>Demospongiae</taxon>
        <taxon>Heteroscleromorpha</taxon>
        <taxon>Haplosclerida</taxon>
        <taxon>Niphatidae</taxon>
        <taxon>Amphimedon</taxon>
    </lineage>
</organism>
<sequence length="53" mass="6090">TCNQNLKELFFKKLKLVYKSLASVLSINPLDISSLFQLEPINDNIKVLTQTYC</sequence>
<evidence type="ECO:0000313" key="1">
    <source>
        <dbReference type="EnsemblMetazoa" id="Aqu2.1.01570_001"/>
    </source>
</evidence>